<dbReference type="SMART" id="SM00175">
    <property type="entry name" value="RAB"/>
    <property type="match status" value="1"/>
</dbReference>
<dbReference type="PROSITE" id="PS51421">
    <property type="entry name" value="RAS"/>
    <property type="match status" value="1"/>
</dbReference>
<evidence type="ECO:0008006" key="5">
    <source>
        <dbReference type="Google" id="ProtNLM"/>
    </source>
</evidence>
<comment type="caution">
    <text evidence="3">The sequence shown here is derived from an EMBL/GenBank/DDBJ whole genome shotgun (WGS) entry which is preliminary data.</text>
</comment>
<dbReference type="InterPro" id="IPR001806">
    <property type="entry name" value="Small_GTPase"/>
</dbReference>
<dbReference type="OrthoDB" id="265044at2759"/>
<name>A0A016W6R4_9BILA</name>
<dbReference type="Pfam" id="PF00071">
    <property type="entry name" value="Ras"/>
    <property type="match status" value="1"/>
</dbReference>
<organism evidence="3 4">
    <name type="scientific">Ancylostoma ceylanicum</name>
    <dbReference type="NCBI Taxonomy" id="53326"/>
    <lineage>
        <taxon>Eukaryota</taxon>
        <taxon>Metazoa</taxon>
        <taxon>Ecdysozoa</taxon>
        <taxon>Nematoda</taxon>
        <taxon>Chromadorea</taxon>
        <taxon>Rhabditida</taxon>
        <taxon>Rhabditina</taxon>
        <taxon>Rhabditomorpha</taxon>
        <taxon>Strongyloidea</taxon>
        <taxon>Ancylostomatidae</taxon>
        <taxon>Ancylostomatinae</taxon>
        <taxon>Ancylostoma</taxon>
    </lineage>
</organism>
<keyword evidence="1" id="KW-0547">Nucleotide-binding</keyword>
<dbReference type="STRING" id="53326.A0A016W6R4"/>
<evidence type="ECO:0000313" key="4">
    <source>
        <dbReference type="Proteomes" id="UP000024635"/>
    </source>
</evidence>
<proteinExistence type="predicted"/>
<dbReference type="SMART" id="SM00173">
    <property type="entry name" value="RAS"/>
    <property type="match status" value="1"/>
</dbReference>
<dbReference type="SUPFAM" id="SSF52540">
    <property type="entry name" value="P-loop containing nucleoside triphosphate hydrolases"/>
    <property type="match status" value="1"/>
</dbReference>
<dbReference type="Gene3D" id="3.40.50.300">
    <property type="entry name" value="P-loop containing nucleotide triphosphate hydrolases"/>
    <property type="match status" value="1"/>
</dbReference>
<keyword evidence="2" id="KW-0342">GTP-binding</keyword>
<dbReference type="GO" id="GO:0007165">
    <property type="term" value="P:signal transduction"/>
    <property type="evidence" value="ECO:0007669"/>
    <property type="project" value="InterPro"/>
</dbReference>
<dbReference type="GO" id="GO:0005525">
    <property type="term" value="F:GTP binding"/>
    <property type="evidence" value="ECO:0007669"/>
    <property type="project" value="UniProtKB-KW"/>
</dbReference>
<dbReference type="GO" id="GO:0016020">
    <property type="term" value="C:membrane"/>
    <property type="evidence" value="ECO:0007669"/>
    <property type="project" value="InterPro"/>
</dbReference>
<dbReference type="AlphaFoldDB" id="A0A016W6R4"/>
<dbReference type="InterPro" id="IPR020849">
    <property type="entry name" value="Small_GTPase_Ras-type"/>
</dbReference>
<evidence type="ECO:0000313" key="3">
    <source>
        <dbReference type="EMBL" id="EYC35330.1"/>
    </source>
</evidence>
<keyword evidence="4" id="KW-1185">Reference proteome</keyword>
<protein>
    <recommendedName>
        <fullName evidence="5">Ras family protein</fullName>
    </recommendedName>
</protein>
<gene>
    <name evidence="3" type="primary">Acey_s1078.g3557</name>
    <name evidence="3" type="ORF">Y032_1078g3557</name>
</gene>
<dbReference type="EMBL" id="JARK01000678">
    <property type="protein sequence ID" value="EYC35330.1"/>
    <property type="molecule type" value="Genomic_DNA"/>
</dbReference>
<accession>A0A016W6R4</accession>
<dbReference type="GO" id="GO:0003924">
    <property type="term" value="F:GTPase activity"/>
    <property type="evidence" value="ECO:0007669"/>
    <property type="project" value="InterPro"/>
</dbReference>
<dbReference type="PANTHER" id="PTHR24070">
    <property type="entry name" value="RAS, DI-RAS, AND RHEB FAMILY MEMBERS OF SMALL GTPASE SUPERFAMILY"/>
    <property type="match status" value="1"/>
</dbReference>
<dbReference type="PROSITE" id="PS51419">
    <property type="entry name" value="RAB"/>
    <property type="match status" value="1"/>
</dbReference>
<dbReference type="PRINTS" id="PR00449">
    <property type="entry name" value="RASTRNSFRMNG"/>
</dbReference>
<evidence type="ECO:0000256" key="2">
    <source>
        <dbReference type="ARBA" id="ARBA00023134"/>
    </source>
</evidence>
<evidence type="ECO:0000256" key="1">
    <source>
        <dbReference type="ARBA" id="ARBA00022741"/>
    </source>
</evidence>
<dbReference type="InterPro" id="IPR027417">
    <property type="entry name" value="P-loop_NTPase"/>
</dbReference>
<dbReference type="Proteomes" id="UP000024635">
    <property type="component" value="Unassembled WGS sequence"/>
</dbReference>
<reference evidence="4" key="1">
    <citation type="journal article" date="2015" name="Nat. Genet.">
        <title>The genome and transcriptome of the zoonotic hookworm Ancylostoma ceylanicum identify infection-specific gene families.</title>
        <authorList>
            <person name="Schwarz E.M."/>
            <person name="Hu Y."/>
            <person name="Antoshechkin I."/>
            <person name="Miller M.M."/>
            <person name="Sternberg P.W."/>
            <person name="Aroian R.V."/>
        </authorList>
    </citation>
    <scope>NUCLEOTIDE SEQUENCE</scope>
    <source>
        <strain evidence="4">HY135</strain>
    </source>
</reference>
<sequence length="179" mass="20155">MPYGSCSRILTGKGLKIDPFRYKYIHLIPVTHDLFHNANLFFDITIKQSLEELAPIVKTLMEVKGNSLSETPIMLVGNKSDDNTRREVATETGSKLAAKWGTGFIETSAKNNDNITELFQQLLALEKKRTLTLTMEDPDGKGAKRKGGSSYCSSLRHTRDISFAYVILQLAMFDYVWCL</sequence>